<proteinExistence type="predicted"/>
<evidence type="ECO:0000313" key="2">
    <source>
        <dbReference type="EMBL" id="KAF2315207.1"/>
    </source>
</evidence>
<dbReference type="InterPro" id="IPR009044">
    <property type="entry name" value="ssDNA-bd_transcriptional_reg"/>
</dbReference>
<organism evidence="2 3">
    <name type="scientific">Hevea brasiliensis</name>
    <name type="common">Para rubber tree</name>
    <name type="synonym">Siphonia brasiliensis</name>
    <dbReference type="NCBI Taxonomy" id="3981"/>
    <lineage>
        <taxon>Eukaryota</taxon>
        <taxon>Viridiplantae</taxon>
        <taxon>Streptophyta</taxon>
        <taxon>Embryophyta</taxon>
        <taxon>Tracheophyta</taxon>
        <taxon>Spermatophyta</taxon>
        <taxon>Magnoliopsida</taxon>
        <taxon>eudicotyledons</taxon>
        <taxon>Gunneridae</taxon>
        <taxon>Pentapetalae</taxon>
        <taxon>rosids</taxon>
        <taxon>fabids</taxon>
        <taxon>Malpighiales</taxon>
        <taxon>Euphorbiaceae</taxon>
        <taxon>Crotonoideae</taxon>
        <taxon>Micrandreae</taxon>
        <taxon>Hevea</taxon>
    </lineage>
</organism>
<protein>
    <recommendedName>
        <fullName evidence="1">DEK-C domain-containing protein</fullName>
    </recommendedName>
</protein>
<dbReference type="Proteomes" id="UP000467840">
    <property type="component" value="Chromosome 15"/>
</dbReference>
<dbReference type="InterPro" id="IPR014876">
    <property type="entry name" value="DEK_C"/>
</dbReference>
<comment type="caution">
    <text evidence="2">The sequence shown here is derived from an EMBL/GenBank/DDBJ whole genome shotgun (WGS) entry which is preliminary data.</text>
</comment>
<dbReference type="Gene3D" id="2.30.31.10">
    <property type="entry name" value="Transcriptional Coactivator Pc4, Chain A"/>
    <property type="match status" value="1"/>
</dbReference>
<dbReference type="GO" id="GO:0006355">
    <property type="term" value="P:regulation of DNA-templated transcription"/>
    <property type="evidence" value="ECO:0007669"/>
    <property type="project" value="InterPro"/>
</dbReference>
<gene>
    <name evidence="2" type="ORF">GH714_038432</name>
</gene>
<evidence type="ECO:0000313" key="3">
    <source>
        <dbReference type="Proteomes" id="UP000467840"/>
    </source>
</evidence>
<dbReference type="AlphaFoldDB" id="A0A6A6MQB2"/>
<feature type="domain" description="DEK-C" evidence="1">
    <location>
        <begin position="9"/>
        <end position="44"/>
    </location>
</feature>
<keyword evidence="3" id="KW-1185">Reference proteome</keyword>
<sequence>MEPEILLKMEEAVIDILKKADMDYMTEFNVRVAASERIGVHLSDIYEDIDQSGDESFLLSTMVIGGKEDKEAELFNGGISLTAEQWSAFRKSIPLIEEAIIRMKSKLWATSSTHRLNGEASNLVTASTPCVINTQISNLATSSIHGLNGEASSLVTASMAHELNEHVSTSVTNSTPNEPKCPSF</sequence>
<evidence type="ECO:0000259" key="1">
    <source>
        <dbReference type="Pfam" id="PF08766"/>
    </source>
</evidence>
<accession>A0A6A6MQB2</accession>
<dbReference type="Pfam" id="PF08766">
    <property type="entry name" value="DEK_C"/>
    <property type="match status" value="1"/>
</dbReference>
<name>A0A6A6MQB2_HEVBR</name>
<reference evidence="2 3" key="1">
    <citation type="journal article" date="2020" name="Mol. Plant">
        <title>The Chromosome-Based Rubber Tree Genome Provides New Insights into Spurge Genome Evolution and Rubber Biosynthesis.</title>
        <authorList>
            <person name="Liu J."/>
            <person name="Shi C."/>
            <person name="Shi C.C."/>
            <person name="Li W."/>
            <person name="Zhang Q.J."/>
            <person name="Zhang Y."/>
            <person name="Li K."/>
            <person name="Lu H.F."/>
            <person name="Shi C."/>
            <person name="Zhu S.T."/>
            <person name="Xiao Z.Y."/>
            <person name="Nan H."/>
            <person name="Yue Y."/>
            <person name="Zhu X.G."/>
            <person name="Wu Y."/>
            <person name="Hong X.N."/>
            <person name="Fan G.Y."/>
            <person name="Tong Y."/>
            <person name="Zhang D."/>
            <person name="Mao C.L."/>
            <person name="Liu Y.L."/>
            <person name="Hao S.J."/>
            <person name="Liu W.Q."/>
            <person name="Lv M.Q."/>
            <person name="Zhang H.B."/>
            <person name="Liu Y."/>
            <person name="Hu-Tang G.R."/>
            <person name="Wang J.P."/>
            <person name="Wang J.H."/>
            <person name="Sun Y.H."/>
            <person name="Ni S.B."/>
            <person name="Chen W.B."/>
            <person name="Zhang X.C."/>
            <person name="Jiao Y.N."/>
            <person name="Eichler E.E."/>
            <person name="Li G.H."/>
            <person name="Liu X."/>
            <person name="Gao L.Z."/>
        </authorList>
    </citation>
    <scope>NUCLEOTIDE SEQUENCE [LARGE SCALE GENOMIC DNA]</scope>
    <source>
        <strain evidence="3">cv. GT1</strain>
        <tissue evidence="2">Leaf</tissue>
    </source>
</reference>
<dbReference type="EMBL" id="JAAGAX010000005">
    <property type="protein sequence ID" value="KAF2315207.1"/>
    <property type="molecule type" value="Genomic_DNA"/>
</dbReference>
<dbReference type="GO" id="GO:0003677">
    <property type="term" value="F:DNA binding"/>
    <property type="evidence" value="ECO:0007669"/>
    <property type="project" value="InterPro"/>
</dbReference>